<dbReference type="PROSITE" id="PS50005">
    <property type="entry name" value="TPR"/>
    <property type="match status" value="1"/>
</dbReference>
<dbReference type="RefSeq" id="WP_176900608.1">
    <property type="nucleotide sequence ID" value="NZ_JABKAV010000045.1"/>
</dbReference>
<keyword evidence="2 4" id="KW-0378">Hydrolase</keyword>
<keyword evidence="3" id="KW-0802">TPR repeat</keyword>
<dbReference type="InterPro" id="IPR029058">
    <property type="entry name" value="AB_hydrolase_fold"/>
</dbReference>
<comment type="similarity">
    <text evidence="1">Belongs to the esterase D family.</text>
</comment>
<dbReference type="Proteomes" id="UP000626554">
    <property type="component" value="Unassembled WGS sequence"/>
</dbReference>
<dbReference type="PANTHER" id="PTHR40841:SF2">
    <property type="entry name" value="SIDEROPHORE-DEGRADING ESTERASE (EUROFUNG)"/>
    <property type="match status" value="1"/>
</dbReference>
<organism evidence="4 5">
    <name type="scientific">Hymenobacter terrestris</name>
    <dbReference type="NCBI Taxonomy" id="2748310"/>
    <lineage>
        <taxon>Bacteria</taxon>
        <taxon>Pseudomonadati</taxon>
        <taxon>Bacteroidota</taxon>
        <taxon>Cytophagia</taxon>
        <taxon>Cytophagales</taxon>
        <taxon>Hymenobacteraceae</taxon>
        <taxon>Hymenobacter</taxon>
    </lineage>
</organism>
<dbReference type="GO" id="GO:0016787">
    <property type="term" value="F:hydrolase activity"/>
    <property type="evidence" value="ECO:0007669"/>
    <property type="project" value="UniProtKB-KW"/>
</dbReference>
<dbReference type="InterPro" id="IPR019734">
    <property type="entry name" value="TPR_rpt"/>
</dbReference>
<dbReference type="EMBL" id="JABKAV010000045">
    <property type="protein sequence ID" value="NVO85886.1"/>
    <property type="molecule type" value="Genomic_DNA"/>
</dbReference>
<dbReference type="SUPFAM" id="SSF53474">
    <property type="entry name" value="alpha/beta-Hydrolases"/>
    <property type="match status" value="1"/>
</dbReference>
<evidence type="ECO:0000256" key="1">
    <source>
        <dbReference type="ARBA" id="ARBA00005622"/>
    </source>
</evidence>
<keyword evidence="5" id="KW-1185">Reference proteome</keyword>
<gene>
    <name evidence="4" type="ORF">HW556_13440</name>
</gene>
<dbReference type="Pfam" id="PF00756">
    <property type="entry name" value="Esterase"/>
    <property type="match status" value="1"/>
</dbReference>
<dbReference type="SUPFAM" id="SSF48452">
    <property type="entry name" value="TPR-like"/>
    <property type="match status" value="1"/>
</dbReference>
<evidence type="ECO:0000313" key="5">
    <source>
        <dbReference type="Proteomes" id="UP000626554"/>
    </source>
</evidence>
<sequence length="402" mass="44942">MLTTAAAAQSSRLDLGHVDSLRSQVLHEKRGLWVYVPPADPSGVFAPKRYPVLYLLDGDLHFASVMGLVQQLSAVNGNALCPEMIIKGIPHPFPTRTRDLTPTHATKRWDNQPDRTLATSGGGESFLAFLEKEVVPYIDTQYPTAPYRLLVGHSLGGLAVLNALATKPALFNAYVALEPSVWWDQRVVLPKLAAAFQQGHIKDRKLFMAVAHTLPAGRDTTGIRRDTSASTEHLRAELAGVDLLRRQSPAALAWTWKYYPDESHGSVPLRATDDALRAFFRHDEAPLPTSVADPTFSADALRQQYRTRSQQYGYPVLPPEELVNLYAWGCLQKQQPTKAFDLFRLNLANYPTSFNAYSSMGAYYEQQGKTRQALLYYVQALQLRDDPETRQKVKELHALKSK</sequence>
<evidence type="ECO:0000313" key="4">
    <source>
        <dbReference type="EMBL" id="NVO85886.1"/>
    </source>
</evidence>
<dbReference type="PANTHER" id="PTHR40841">
    <property type="entry name" value="SIDEROPHORE TRIACETYLFUSARININE C ESTERASE"/>
    <property type="match status" value="1"/>
</dbReference>
<comment type="caution">
    <text evidence="4">The sequence shown here is derived from an EMBL/GenBank/DDBJ whole genome shotgun (WGS) entry which is preliminary data.</text>
</comment>
<reference evidence="4 5" key="1">
    <citation type="submission" date="2020-05" db="EMBL/GenBank/DDBJ databases">
        <title>Hymenobacter terrestris sp. nov. and Hymenobacter lapidiphilus sp. nov., isolated from regoliths in Antarctica.</title>
        <authorList>
            <person name="Sedlacek I."/>
            <person name="Pantucek R."/>
            <person name="Zeman M."/>
            <person name="Holochova P."/>
            <person name="Kralova S."/>
            <person name="Stankova E."/>
            <person name="Sedo O."/>
            <person name="Micenkova L."/>
            <person name="Svec P."/>
            <person name="Gupta V."/>
            <person name="Sood U."/>
            <person name="Korpole U.S."/>
            <person name="Lal R."/>
        </authorList>
    </citation>
    <scope>NUCLEOTIDE SEQUENCE [LARGE SCALE GENOMIC DNA]</scope>
    <source>
        <strain evidence="4 5">P5252</strain>
    </source>
</reference>
<evidence type="ECO:0000256" key="2">
    <source>
        <dbReference type="ARBA" id="ARBA00022801"/>
    </source>
</evidence>
<dbReference type="SMART" id="SM00028">
    <property type="entry name" value="TPR"/>
    <property type="match status" value="1"/>
</dbReference>
<dbReference type="InterPro" id="IPR000801">
    <property type="entry name" value="Esterase-like"/>
</dbReference>
<proteinExistence type="inferred from homology"/>
<dbReference type="InterPro" id="IPR011990">
    <property type="entry name" value="TPR-like_helical_dom_sf"/>
</dbReference>
<evidence type="ECO:0000256" key="3">
    <source>
        <dbReference type="PROSITE-ProRule" id="PRU00339"/>
    </source>
</evidence>
<feature type="repeat" description="TPR" evidence="3">
    <location>
        <begin position="354"/>
        <end position="387"/>
    </location>
</feature>
<dbReference type="InterPro" id="IPR052558">
    <property type="entry name" value="Siderophore_Hydrolase_D"/>
</dbReference>
<dbReference type="Gene3D" id="3.40.50.1820">
    <property type="entry name" value="alpha/beta hydrolase"/>
    <property type="match status" value="1"/>
</dbReference>
<protein>
    <submittedName>
        <fullName evidence="4">Alpha/beta hydrolase</fullName>
    </submittedName>
</protein>
<accession>A0ABX2Q642</accession>
<name>A0ABX2Q642_9BACT</name>